<accession>A0A915C916</accession>
<name>A0A915C916_PARUN</name>
<evidence type="ECO:0000313" key="1">
    <source>
        <dbReference type="Proteomes" id="UP000887569"/>
    </source>
</evidence>
<dbReference type="WBParaSite" id="PgR102_g005_t09">
    <property type="protein sequence ID" value="PgR102_g005_t09"/>
    <property type="gene ID" value="PgR102_g005"/>
</dbReference>
<evidence type="ECO:0000313" key="2">
    <source>
        <dbReference type="WBParaSite" id="PgR102_g005_t09"/>
    </source>
</evidence>
<keyword evidence="1" id="KW-1185">Reference proteome</keyword>
<sequence length="48" mass="5578">MKNASENDSQFIRCREVGERDENSSNIGAKSDRINVEIFDGKQENMWE</sequence>
<protein>
    <submittedName>
        <fullName evidence="2">G protein-coupled receptor</fullName>
    </submittedName>
</protein>
<organism evidence="1 2">
    <name type="scientific">Parascaris univalens</name>
    <name type="common">Nematode worm</name>
    <dbReference type="NCBI Taxonomy" id="6257"/>
    <lineage>
        <taxon>Eukaryota</taxon>
        <taxon>Metazoa</taxon>
        <taxon>Ecdysozoa</taxon>
        <taxon>Nematoda</taxon>
        <taxon>Chromadorea</taxon>
        <taxon>Rhabditida</taxon>
        <taxon>Spirurina</taxon>
        <taxon>Ascaridomorpha</taxon>
        <taxon>Ascaridoidea</taxon>
        <taxon>Ascarididae</taxon>
        <taxon>Parascaris</taxon>
    </lineage>
</organism>
<reference evidence="2" key="1">
    <citation type="submission" date="2022-11" db="UniProtKB">
        <authorList>
            <consortium name="WormBaseParasite"/>
        </authorList>
    </citation>
    <scope>IDENTIFICATION</scope>
</reference>
<dbReference type="AlphaFoldDB" id="A0A915C916"/>
<dbReference type="Proteomes" id="UP000887569">
    <property type="component" value="Unplaced"/>
</dbReference>
<proteinExistence type="predicted"/>